<feature type="non-terminal residue" evidence="2">
    <location>
        <position position="73"/>
    </location>
</feature>
<evidence type="ECO:0000256" key="1">
    <source>
        <dbReference type="SAM" id="MobiDB-lite"/>
    </source>
</evidence>
<feature type="compositionally biased region" description="Polar residues" evidence="1">
    <location>
        <begin position="26"/>
        <end position="43"/>
    </location>
</feature>
<sequence length="73" mass="7961">QSSKDKQTVNTLKSDTQVNEEDANHDAQTVTAFLNNNNNSLIPTQSQSQGQGQSQTHSTGLDELNQSGQSDYH</sequence>
<feature type="compositionally biased region" description="Low complexity" evidence="1">
    <location>
        <begin position="44"/>
        <end position="59"/>
    </location>
</feature>
<evidence type="ECO:0000313" key="3">
    <source>
        <dbReference type="Proteomes" id="UP000182798"/>
    </source>
</evidence>
<protein>
    <submittedName>
        <fullName evidence="2">Uncharacterized protein</fullName>
    </submittedName>
</protein>
<comment type="caution">
    <text evidence="2">The sequence shown here is derived from an EMBL/GenBank/DDBJ whole genome shotgun (WGS) entry which is preliminary data.</text>
</comment>
<dbReference type="AlphaFoldDB" id="A0A1J8P755"/>
<evidence type="ECO:0000313" key="2">
    <source>
        <dbReference type="EMBL" id="OJA03707.1"/>
    </source>
</evidence>
<feature type="compositionally biased region" description="Polar residues" evidence="1">
    <location>
        <begin position="64"/>
        <end position="73"/>
    </location>
</feature>
<gene>
    <name evidence="2" type="ORF">BGC33_00165</name>
</gene>
<feature type="region of interest" description="Disordered" evidence="1">
    <location>
        <begin position="1"/>
        <end position="73"/>
    </location>
</feature>
<feature type="compositionally biased region" description="Polar residues" evidence="1">
    <location>
        <begin position="8"/>
        <end position="17"/>
    </location>
</feature>
<dbReference type="Proteomes" id="UP000182798">
    <property type="component" value="Unassembled WGS sequence"/>
</dbReference>
<organism evidence="2 3">
    <name type="scientific">Bathymodiolus thermophilus thioautotrophic gill symbiont</name>
    <dbReference type="NCBI Taxonomy" id="2360"/>
    <lineage>
        <taxon>Bacteria</taxon>
        <taxon>Pseudomonadati</taxon>
        <taxon>Pseudomonadota</taxon>
        <taxon>Gammaproteobacteria</taxon>
        <taxon>sulfur-oxidizing symbionts</taxon>
    </lineage>
</organism>
<proteinExistence type="predicted"/>
<reference evidence="3" key="1">
    <citation type="submission" date="2016-09" db="EMBL/GenBank/DDBJ databases">
        <title>Genome Sequence of Bathymodiolus thermophilus sulfur-oxidizing gill endosymbiont.</title>
        <authorList>
            <person name="Ponnudurai R."/>
            <person name="Kleiner M."/>
            <person name="Sayavedra L."/>
            <person name="Thuermer A."/>
            <person name="Felbeck H."/>
            <person name="Schlueter R."/>
            <person name="Schweder T."/>
            <person name="Markert S."/>
        </authorList>
    </citation>
    <scope>NUCLEOTIDE SEQUENCE [LARGE SCALE GENOMIC DNA]</scope>
    <source>
        <strain evidence="3">BAT/CrabSpa'14</strain>
    </source>
</reference>
<accession>A0A1J8P755</accession>
<feature type="non-terminal residue" evidence="2">
    <location>
        <position position="1"/>
    </location>
</feature>
<name>A0A1J8P755_9GAMM</name>
<dbReference type="EMBL" id="MIQH01000263">
    <property type="protein sequence ID" value="OJA03707.1"/>
    <property type="molecule type" value="Genomic_DNA"/>
</dbReference>